<dbReference type="PANTHER" id="PTHR30606">
    <property type="entry name" value="LIPID A BIOSYNTHESIS LAUROYL ACYLTRANSFERASE"/>
    <property type="match status" value="1"/>
</dbReference>
<comment type="subcellular location">
    <subcellularLocation>
        <location evidence="1">Cell inner membrane</location>
    </subcellularLocation>
</comment>
<organism evidence="7 8">
    <name type="scientific">Aromatoleum toluvorans</name>
    <dbReference type="NCBI Taxonomy" id="92002"/>
    <lineage>
        <taxon>Bacteria</taxon>
        <taxon>Pseudomonadati</taxon>
        <taxon>Pseudomonadota</taxon>
        <taxon>Betaproteobacteria</taxon>
        <taxon>Rhodocyclales</taxon>
        <taxon>Rhodocyclaceae</taxon>
        <taxon>Aromatoleum</taxon>
    </lineage>
</organism>
<reference evidence="7 8" key="1">
    <citation type="submission" date="2019-12" db="EMBL/GenBank/DDBJ databases">
        <title>Comparative genomics gives insights into the taxonomy of the Azoarcus-Aromatoleum group and reveals separate origins of nif in the plant-associated Azoarcus and non-plant-associated Aromatoleum sub-groups.</title>
        <authorList>
            <person name="Lafos M."/>
            <person name="Maluk M."/>
            <person name="Batista M."/>
            <person name="Junghare M."/>
            <person name="Carmona M."/>
            <person name="Faoro H."/>
            <person name="Cruz L.M."/>
            <person name="Battistoni F."/>
            <person name="De Souza E."/>
            <person name="Pedrosa F."/>
            <person name="Chen W.-M."/>
            <person name="Poole P.S."/>
            <person name="Dixon R.A."/>
            <person name="James E.K."/>
        </authorList>
    </citation>
    <scope>NUCLEOTIDE SEQUENCE [LARGE SCALE GENOMIC DNA]</scope>
    <source>
        <strain evidence="7 8">Td21</strain>
    </source>
</reference>
<dbReference type="EMBL" id="WTVN01000006">
    <property type="protein sequence ID" value="NMG43299.1"/>
    <property type="molecule type" value="Genomic_DNA"/>
</dbReference>
<dbReference type="Pfam" id="PF03279">
    <property type="entry name" value="Lip_A_acyltrans"/>
    <property type="match status" value="1"/>
</dbReference>
<keyword evidence="2" id="KW-1003">Cell membrane</keyword>
<evidence type="ECO:0000256" key="6">
    <source>
        <dbReference type="ARBA" id="ARBA00023315"/>
    </source>
</evidence>
<dbReference type="CDD" id="cd07984">
    <property type="entry name" value="LPLAT_LABLAT-like"/>
    <property type="match status" value="1"/>
</dbReference>
<protein>
    <submittedName>
        <fullName evidence="7">Lysophospholipid acyltransferase family protein</fullName>
    </submittedName>
</protein>
<keyword evidence="5" id="KW-0472">Membrane</keyword>
<keyword evidence="6 7" id="KW-0012">Acyltransferase</keyword>
<dbReference type="PIRSF" id="PIRSF026649">
    <property type="entry name" value="MsbB"/>
    <property type="match status" value="1"/>
</dbReference>
<accession>A0ABX1PYI6</accession>
<comment type="caution">
    <text evidence="7">The sequence shown here is derived from an EMBL/GenBank/DDBJ whole genome shotgun (WGS) entry which is preliminary data.</text>
</comment>
<proteinExistence type="predicted"/>
<keyword evidence="4" id="KW-0808">Transferase</keyword>
<dbReference type="PANTHER" id="PTHR30606:SF10">
    <property type="entry name" value="PHOSPHATIDYLINOSITOL MANNOSIDE ACYLTRANSFERASE"/>
    <property type="match status" value="1"/>
</dbReference>
<evidence type="ECO:0000256" key="4">
    <source>
        <dbReference type="ARBA" id="ARBA00022679"/>
    </source>
</evidence>
<dbReference type="InterPro" id="IPR004960">
    <property type="entry name" value="LipA_acyltrans"/>
</dbReference>
<sequence>MCAARRAVPAPTLVTVTVDFLFRVLARFPLAWLHRLGGLAGWLTWRFSPKYARRLEENLARALGREDPAILRAAIREAGRQALELPYVWLRPQDEVLSRIVRVEGAELLERARADGASVLLLTPHLGCFELCAQYCSTHGPITVLFRPPRKAALGPLMEAGRARGNISVAPADVSGVRRLVKALRGGEMVGMLPDQAPGQGEGVWVPFFGKFAWTMTLAARLSEVKGVRVIMLWTERLPRGAGYVLRLSEPAEPIAGSLEERCVAINRAIERLILACPQQYLWGYNRYKRPAGVEPAPAEGRAQ</sequence>
<evidence type="ECO:0000256" key="1">
    <source>
        <dbReference type="ARBA" id="ARBA00004533"/>
    </source>
</evidence>
<dbReference type="RefSeq" id="WP_169255203.1">
    <property type="nucleotide sequence ID" value="NZ_WTVN01000006.1"/>
</dbReference>
<evidence type="ECO:0000256" key="2">
    <source>
        <dbReference type="ARBA" id="ARBA00022475"/>
    </source>
</evidence>
<evidence type="ECO:0000256" key="5">
    <source>
        <dbReference type="ARBA" id="ARBA00023136"/>
    </source>
</evidence>
<evidence type="ECO:0000313" key="8">
    <source>
        <dbReference type="Proteomes" id="UP000623795"/>
    </source>
</evidence>
<dbReference type="Proteomes" id="UP000623795">
    <property type="component" value="Unassembled WGS sequence"/>
</dbReference>
<dbReference type="GO" id="GO:0016746">
    <property type="term" value="F:acyltransferase activity"/>
    <property type="evidence" value="ECO:0007669"/>
    <property type="project" value="UniProtKB-KW"/>
</dbReference>
<keyword evidence="8" id="KW-1185">Reference proteome</keyword>
<name>A0ABX1PYI6_9RHOO</name>
<evidence type="ECO:0000256" key="3">
    <source>
        <dbReference type="ARBA" id="ARBA00022519"/>
    </source>
</evidence>
<gene>
    <name evidence="7" type="ORF">GPA22_06080</name>
</gene>
<evidence type="ECO:0000313" key="7">
    <source>
        <dbReference type="EMBL" id="NMG43299.1"/>
    </source>
</evidence>
<keyword evidence="3" id="KW-0997">Cell inner membrane</keyword>
<dbReference type="NCBIfam" id="NF006487">
    <property type="entry name" value="PRK08905.1"/>
    <property type="match status" value="1"/>
</dbReference>